<evidence type="ECO:0000256" key="3">
    <source>
        <dbReference type="ARBA" id="ARBA00022679"/>
    </source>
</evidence>
<dbReference type="AlphaFoldDB" id="A0AA39LNV5"/>
<dbReference type="PROSITE" id="PS50011">
    <property type="entry name" value="PROTEIN_KINASE_DOM"/>
    <property type="match status" value="1"/>
</dbReference>
<evidence type="ECO:0000256" key="8">
    <source>
        <dbReference type="ARBA" id="ARBA00023163"/>
    </source>
</evidence>
<evidence type="ECO:0000313" key="14">
    <source>
        <dbReference type="Proteomes" id="UP001175271"/>
    </source>
</evidence>
<dbReference type="InterPro" id="IPR011990">
    <property type="entry name" value="TPR-like_helical_dom_sf"/>
</dbReference>
<dbReference type="GO" id="GO:0004674">
    <property type="term" value="F:protein serine/threonine kinase activity"/>
    <property type="evidence" value="ECO:0007669"/>
    <property type="project" value="UniProtKB-KW"/>
</dbReference>
<keyword evidence="8" id="KW-0804">Transcription</keyword>
<evidence type="ECO:0000256" key="2">
    <source>
        <dbReference type="ARBA" id="ARBA00022527"/>
    </source>
</evidence>
<dbReference type="SUPFAM" id="SSF56112">
    <property type="entry name" value="Protein kinase-like (PK-like)"/>
    <property type="match status" value="1"/>
</dbReference>
<evidence type="ECO:0000256" key="5">
    <source>
        <dbReference type="ARBA" id="ARBA00022777"/>
    </source>
</evidence>
<dbReference type="EC" id="2.7.11.34" evidence="10"/>
<organism evidence="13 14">
    <name type="scientific">Steinernema hermaphroditum</name>
    <dbReference type="NCBI Taxonomy" id="289476"/>
    <lineage>
        <taxon>Eukaryota</taxon>
        <taxon>Metazoa</taxon>
        <taxon>Ecdysozoa</taxon>
        <taxon>Nematoda</taxon>
        <taxon>Chromadorea</taxon>
        <taxon>Rhabditida</taxon>
        <taxon>Tylenchina</taxon>
        <taxon>Panagrolaimomorpha</taxon>
        <taxon>Strongyloidoidea</taxon>
        <taxon>Steinernematidae</taxon>
        <taxon>Steinernema</taxon>
    </lineage>
</organism>
<sequence length="756" mass="86829">MADKQKKSAGRSVASKALTIQEYKRRLRDNIKSLNDNFVHILESAKITSDESALKSTSGRMTEYYTVKNEMMTRAALMVRAADELTKLNNDLKEFLILCDFNFLSYAIENAQDKCELKTQEGTQKWNNVRVEVNKMISDIEMGEYHDSWAEFRDILDATKTKLLKKPKYDNMKAVAEFRQLSQRMTDEECPENAALCHVEIAHIHEKTGNWNQQRKNLLKAAVLFQECQKKRSLMQYTVYSDLKNMITDCYFRAVDLTMREGFLISAGVYSVELGSAVMEMGDFANAYEHLTRGYRLLQSDYYCMLNVTSKLMYCAYTLAKYEEVLVMLDHLWADSMKRQPLSTLGKKVLLEAEINTILVLMKSKRSADGRHKLLLISLDNDFTDAVDSVLSEYEFTIIKAFTEACRQNDIVRARRIYSFSLKKLMDDTGCKVALDIMDSIPAVFASDHLVDWMAGRVEEAVDGKHYAKLYGSETQFEIQKRIGKGQFAEVFRARCREDNSIVALKRIQLDELTDARARNDCIKETELLSRLNHVNIIRCYTSFVDSNRQLNIVLEFAGHGDLSKLIRQFKKTKRLLPERTIWKYFVQLVRALNHMHDQRVMHRDIKPANVFVTNDGIVKLGDLGLGRFFSAKTQAAHSLVGTPYYMSPERIHESGYNFKSDIWSMGCLLYEMAALQSPFYGDKMNLFSLCKKIENCDYPPIPADIYSLQLRHIVSGCICADPSKRPEIDQILVVAEKMNVHWNAPEVHTAPSLDG</sequence>
<keyword evidence="5" id="KW-0418">Kinase</keyword>
<keyword evidence="9" id="KW-0539">Nucleus</keyword>
<dbReference type="FunFam" id="3.30.200.20:FF:000042">
    <property type="entry name" value="Aurora kinase A"/>
    <property type="match status" value="1"/>
</dbReference>
<evidence type="ECO:0000256" key="6">
    <source>
        <dbReference type="ARBA" id="ARBA00022840"/>
    </source>
</evidence>
<dbReference type="FunFam" id="1.10.510.10:FF:000148">
    <property type="entry name" value="Serine/threonine-protein kinase Nek7"/>
    <property type="match status" value="1"/>
</dbReference>
<reference evidence="13" key="1">
    <citation type="submission" date="2023-06" db="EMBL/GenBank/DDBJ databases">
        <title>Genomic analysis of the entomopathogenic nematode Steinernema hermaphroditum.</title>
        <authorList>
            <person name="Schwarz E.M."/>
            <person name="Heppert J.K."/>
            <person name="Baniya A."/>
            <person name="Schwartz H.T."/>
            <person name="Tan C.-H."/>
            <person name="Antoshechkin I."/>
            <person name="Sternberg P.W."/>
            <person name="Goodrich-Blair H."/>
            <person name="Dillman A.R."/>
        </authorList>
    </citation>
    <scope>NUCLEOTIDE SEQUENCE</scope>
    <source>
        <strain evidence="13">PS9179</strain>
        <tissue evidence="13">Whole animal</tissue>
    </source>
</reference>
<evidence type="ECO:0000256" key="11">
    <source>
        <dbReference type="PROSITE-ProRule" id="PRU10141"/>
    </source>
</evidence>
<evidence type="ECO:0000256" key="7">
    <source>
        <dbReference type="ARBA" id="ARBA00023015"/>
    </source>
</evidence>
<keyword evidence="7" id="KW-0805">Transcription regulation</keyword>
<dbReference type="PANTHER" id="PTHR43289">
    <property type="entry name" value="MITOGEN-ACTIVATED PROTEIN KINASE KINASE KINASE 20-RELATED"/>
    <property type="match status" value="1"/>
</dbReference>
<dbReference type="GO" id="GO:0003712">
    <property type="term" value="F:transcription coregulator activity"/>
    <property type="evidence" value="ECO:0007669"/>
    <property type="project" value="InterPro"/>
</dbReference>
<dbReference type="EMBL" id="JAUCMV010000004">
    <property type="protein sequence ID" value="KAK0404656.1"/>
    <property type="molecule type" value="Genomic_DNA"/>
</dbReference>
<keyword evidence="6 11" id="KW-0067">ATP-binding</keyword>
<protein>
    <recommendedName>
        <fullName evidence="10">NEK6-subfamily protein kinase</fullName>
        <ecNumber evidence="10">2.7.11.34</ecNumber>
    </recommendedName>
</protein>
<dbReference type="PROSITE" id="PS00108">
    <property type="entry name" value="PROTEIN_KINASE_ST"/>
    <property type="match status" value="1"/>
</dbReference>
<dbReference type="Pfam" id="PF00069">
    <property type="entry name" value="Pkinase"/>
    <property type="match status" value="1"/>
</dbReference>
<keyword evidence="3" id="KW-0808">Transferase</keyword>
<keyword evidence="4 11" id="KW-0547">Nucleotide-binding</keyword>
<dbReference type="Pfam" id="PF06179">
    <property type="entry name" value="Med22"/>
    <property type="match status" value="1"/>
</dbReference>
<dbReference type="InterPro" id="IPR008271">
    <property type="entry name" value="Ser/Thr_kinase_AS"/>
</dbReference>
<dbReference type="InterPro" id="IPR017441">
    <property type="entry name" value="Protein_kinase_ATP_BS"/>
</dbReference>
<dbReference type="GO" id="GO:0005524">
    <property type="term" value="F:ATP binding"/>
    <property type="evidence" value="ECO:0007669"/>
    <property type="project" value="UniProtKB-UniRule"/>
</dbReference>
<evidence type="ECO:0000259" key="12">
    <source>
        <dbReference type="PROSITE" id="PS50011"/>
    </source>
</evidence>
<dbReference type="GO" id="GO:0016592">
    <property type="term" value="C:mediator complex"/>
    <property type="evidence" value="ECO:0007669"/>
    <property type="project" value="InterPro"/>
</dbReference>
<keyword evidence="2" id="KW-0723">Serine/threonine-protein kinase</keyword>
<name>A0AA39LNV5_9BILA</name>
<dbReference type="SMART" id="SM00220">
    <property type="entry name" value="S_TKc"/>
    <property type="match status" value="1"/>
</dbReference>
<evidence type="ECO:0000313" key="13">
    <source>
        <dbReference type="EMBL" id="KAK0404656.1"/>
    </source>
</evidence>
<dbReference type="PANTHER" id="PTHR43289:SF6">
    <property type="entry name" value="SERINE_THREONINE-PROTEIN KINASE NEKL-3"/>
    <property type="match status" value="1"/>
</dbReference>
<evidence type="ECO:0000256" key="1">
    <source>
        <dbReference type="ARBA" id="ARBA00004123"/>
    </source>
</evidence>
<comment type="caution">
    <text evidence="13">The sequence shown here is derived from an EMBL/GenBank/DDBJ whole genome shotgun (WGS) entry which is preliminary data.</text>
</comment>
<dbReference type="PROSITE" id="PS00107">
    <property type="entry name" value="PROTEIN_KINASE_ATP"/>
    <property type="match status" value="1"/>
</dbReference>
<feature type="binding site" evidence="11">
    <location>
        <position position="506"/>
    </location>
    <ligand>
        <name>ATP</name>
        <dbReference type="ChEBI" id="CHEBI:30616"/>
    </ligand>
</feature>
<dbReference type="Proteomes" id="UP001175271">
    <property type="component" value="Unassembled WGS sequence"/>
</dbReference>
<dbReference type="InterPro" id="IPR000719">
    <property type="entry name" value="Prot_kinase_dom"/>
</dbReference>
<evidence type="ECO:0000256" key="9">
    <source>
        <dbReference type="ARBA" id="ARBA00023242"/>
    </source>
</evidence>
<dbReference type="SUPFAM" id="SSF48452">
    <property type="entry name" value="TPR-like"/>
    <property type="match status" value="1"/>
</dbReference>
<proteinExistence type="predicted"/>
<dbReference type="CDD" id="cd08224">
    <property type="entry name" value="STKc_Nek6_7"/>
    <property type="match status" value="1"/>
</dbReference>
<comment type="subcellular location">
    <subcellularLocation>
        <location evidence="1">Nucleus</location>
    </subcellularLocation>
</comment>
<dbReference type="Gene3D" id="1.10.510.10">
    <property type="entry name" value="Transferase(Phosphotransferase) domain 1"/>
    <property type="match status" value="1"/>
</dbReference>
<dbReference type="InterPro" id="IPR009332">
    <property type="entry name" value="Med22"/>
</dbReference>
<dbReference type="Gene3D" id="3.30.200.20">
    <property type="entry name" value="Phosphorylase Kinase, domain 1"/>
    <property type="match status" value="1"/>
</dbReference>
<evidence type="ECO:0000256" key="10">
    <source>
        <dbReference type="ARBA" id="ARBA00039067"/>
    </source>
</evidence>
<evidence type="ECO:0000256" key="4">
    <source>
        <dbReference type="ARBA" id="ARBA00022741"/>
    </source>
</evidence>
<dbReference type="GO" id="GO:0006357">
    <property type="term" value="P:regulation of transcription by RNA polymerase II"/>
    <property type="evidence" value="ECO:0007669"/>
    <property type="project" value="InterPro"/>
</dbReference>
<feature type="domain" description="Protein kinase" evidence="12">
    <location>
        <begin position="477"/>
        <end position="739"/>
    </location>
</feature>
<gene>
    <name evidence="13" type="ORF">QR680_017559</name>
</gene>
<dbReference type="InterPro" id="IPR011009">
    <property type="entry name" value="Kinase-like_dom_sf"/>
</dbReference>
<dbReference type="Gene3D" id="1.25.40.10">
    <property type="entry name" value="Tetratricopeptide repeat domain"/>
    <property type="match status" value="1"/>
</dbReference>
<keyword evidence="14" id="KW-1185">Reference proteome</keyword>
<accession>A0AA39LNV5</accession>